<feature type="coiled-coil region" evidence="1">
    <location>
        <begin position="433"/>
        <end position="548"/>
    </location>
</feature>
<feature type="region of interest" description="Disordered" evidence="2">
    <location>
        <begin position="348"/>
        <end position="416"/>
    </location>
</feature>
<feature type="compositionally biased region" description="Polar residues" evidence="2">
    <location>
        <begin position="383"/>
        <end position="402"/>
    </location>
</feature>
<evidence type="ECO:0000313" key="3">
    <source>
        <dbReference type="EMBL" id="KAF2765678.1"/>
    </source>
</evidence>
<accession>A0A6G1KZT4</accession>
<dbReference type="AlphaFoldDB" id="A0A6G1KZT4"/>
<feature type="compositionally biased region" description="Polar residues" evidence="2">
    <location>
        <begin position="805"/>
        <end position="815"/>
    </location>
</feature>
<feature type="compositionally biased region" description="Basic and acidic residues" evidence="2">
    <location>
        <begin position="717"/>
        <end position="734"/>
    </location>
</feature>
<feature type="compositionally biased region" description="Polar residues" evidence="2">
    <location>
        <begin position="827"/>
        <end position="848"/>
    </location>
</feature>
<evidence type="ECO:0000256" key="1">
    <source>
        <dbReference type="SAM" id="Coils"/>
    </source>
</evidence>
<gene>
    <name evidence="3" type="ORF">EJ03DRAFT_330760</name>
</gene>
<keyword evidence="4" id="KW-1185">Reference proteome</keyword>
<feature type="compositionally biased region" description="Polar residues" evidence="2">
    <location>
        <begin position="272"/>
        <end position="291"/>
    </location>
</feature>
<feature type="region of interest" description="Disordered" evidence="2">
    <location>
        <begin position="667"/>
        <end position="904"/>
    </location>
</feature>
<feature type="compositionally biased region" description="Basic and acidic residues" evidence="2">
    <location>
        <begin position="788"/>
        <end position="802"/>
    </location>
</feature>
<feature type="compositionally biased region" description="Low complexity" evidence="2">
    <location>
        <begin position="42"/>
        <end position="55"/>
    </location>
</feature>
<feature type="region of interest" description="Disordered" evidence="2">
    <location>
        <begin position="1"/>
        <end position="105"/>
    </location>
</feature>
<name>A0A6G1KZT4_9PEZI</name>
<evidence type="ECO:0000313" key="4">
    <source>
        <dbReference type="Proteomes" id="UP000799436"/>
    </source>
</evidence>
<feature type="region of interest" description="Disordered" evidence="2">
    <location>
        <begin position="272"/>
        <end position="296"/>
    </location>
</feature>
<evidence type="ECO:0000256" key="2">
    <source>
        <dbReference type="SAM" id="MobiDB-lite"/>
    </source>
</evidence>
<feature type="region of interest" description="Disordered" evidence="2">
    <location>
        <begin position="139"/>
        <end position="159"/>
    </location>
</feature>
<dbReference type="EMBL" id="ML995886">
    <property type="protein sequence ID" value="KAF2765678.1"/>
    <property type="molecule type" value="Genomic_DNA"/>
</dbReference>
<dbReference type="Proteomes" id="UP000799436">
    <property type="component" value="Unassembled WGS sequence"/>
</dbReference>
<feature type="compositionally biased region" description="Polar residues" evidence="2">
    <location>
        <begin position="88"/>
        <end position="97"/>
    </location>
</feature>
<feature type="compositionally biased region" description="Polar residues" evidence="2">
    <location>
        <begin position="690"/>
        <end position="714"/>
    </location>
</feature>
<keyword evidence="1" id="KW-0175">Coiled coil</keyword>
<feature type="compositionally biased region" description="Basic and acidic residues" evidence="2">
    <location>
        <begin position="883"/>
        <end position="892"/>
    </location>
</feature>
<reference evidence="3" key="1">
    <citation type="journal article" date="2020" name="Stud. Mycol.">
        <title>101 Dothideomycetes genomes: a test case for predicting lifestyles and emergence of pathogens.</title>
        <authorList>
            <person name="Haridas S."/>
            <person name="Albert R."/>
            <person name="Binder M."/>
            <person name="Bloem J."/>
            <person name="Labutti K."/>
            <person name="Salamov A."/>
            <person name="Andreopoulos B."/>
            <person name="Baker S."/>
            <person name="Barry K."/>
            <person name="Bills G."/>
            <person name="Bluhm B."/>
            <person name="Cannon C."/>
            <person name="Castanera R."/>
            <person name="Culley D."/>
            <person name="Daum C."/>
            <person name="Ezra D."/>
            <person name="Gonzalez J."/>
            <person name="Henrissat B."/>
            <person name="Kuo A."/>
            <person name="Liang C."/>
            <person name="Lipzen A."/>
            <person name="Lutzoni F."/>
            <person name="Magnuson J."/>
            <person name="Mondo S."/>
            <person name="Nolan M."/>
            <person name="Ohm R."/>
            <person name="Pangilinan J."/>
            <person name="Park H.-J."/>
            <person name="Ramirez L."/>
            <person name="Alfaro M."/>
            <person name="Sun H."/>
            <person name="Tritt A."/>
            <person name="Yoshinaga Y."/>
            <person name="Zwiers L.-H."/>
            <person name="Turgeon B."/>
            <person name="Goodwin S."/>
            <person name="Spatafora J."/>
            <person name="Crous P."/>
            <person name="Grigoriev I."/>
        </authorList>
    </citation>
    <scope>NUCLEOTIDE SEQUENCE</scope>
    <source>
        <strain evidence="3">CBS 116005</strain>
    </source>
</reference>
<organism evidence="3 4">
    <name type="scientific">Teratosphaeria nubilosa</name>
    <dbReference type="NCBI Taxonomy" id="161662"/>
    <lineage>
        <taxon>Eukaryota</taxon>
        <taxon>Fungi</taxon>
        <taxon>Dikarya</taxon>
        <taxon>Ascomycota</taxon>
        <taxon>Pezizomycotina</taxon>
        <taxon>Dothideomycetes</taxon>
        <taxon>Dothideomycetidae</taxon>
        <taxon>Mycosphaerellales</taxon>
        <taxon>Teratosphaeriaceae</taxon>
        <taxon>Teratosphaeria</taxon>
    </lineage>
</organism>
<protein>
    <submittedName>
        <fullName evidence="3">Uncharacterized protein</fullName>
    </submittedName>
</protein>
<proteinExistence type="predicted"/>
<dbReference type="OrthoDB" id="5427204at2759"/>
<sequence length="904" mass="98880">MPAPTAINPATSQSALLKSEYADHERSPWETQARTANAAGDSRSSFVSESTSFLSKPYANASPRHNQTTDRSPPRGNSGRPPLPTMSPLGTVTSVQRGPSGAQHDDQRLLSTHLNDQPLTLHIPKTQDLPRIADAFALGTSDGQPHERRVHPPSLQRQLQGTSLPSFASFKEHTTSYSDKSDIERAGVGAMSTSLPCYTCTKLSPLVTEMAGTMIGLDDIVQSLCHKNTNGPVEHTTDDPVHTAQWILERLRLAQRDLQDMMRRAGLGYAYQQPTPLTGGQSRPCSPSNPMKRQASWDRDEALIPKRPRSGECAGQPLRAAFVPARRPSIDPTASRINCSPRIINPVPAPAAAQPGSPIHSGRPLQPLPSPSSIAAYPPKTVPTDTSVLQQPARSPATSYQPSGPVHNASASSASSAHMADLQQQMTLKTLALQTLQGEYASLLQKLQRERLKSQTIEKKTSVADQEMSELVGKNEDLLDANKTLEARLEECEKKREAERLDAVREKEQWGRMLDMSGRLQAKQAEERQKLADERDNLRVRVAAYEEKDTLRGDRLRTTPEPQCNDAVATFEQQGSGRQATSEPDQRAMCDVAGLQREVGMLKSKIEVLRSSLQKMKRYNEETSSRTRDWLQHSSSLFHAIDRALIDEPRPGWSGSPLAETVTMSANETMPPAPAGKATLAPTPPRMTAPSKSQVMLPDTQQLGSNVQPSTSSEEPWEVHGPETVHIPTLEEYRPPQPLNGRSYQAKSDRSYHAQPMAEIPKRPSPSAQSDSPGRNEHTQGEQISRSLAHESSRSRLSDPHKSHTVTPNQAATSQPSPPALPRIIDSPSSSFNGPDQARSQVPVNPANQLRAVKAENGQGLSSPTLFKHHGMETPRGLGPFRQWDDLQKSEAAEAMPPPPRPVA</sequence>